<dbReference type="Pfam" id="PF04542">
    <property type="entry name" value="Sigma70_r2"/>
    <property type="match status" value="1"/>
</dbReference>
<dbReference type="PANTHER" id="PTHR43133">
    <property type="entry name" value="RNA POLYMERASE ECF-TYPE SIGMA FACTO"/>
    <property type="match status" value="1"/>
</dbReference>
<organism evidence="7 9">
    <name type="scientific">Virgibacillus halodenitrificans</name>
    <name type="common">Bacillus halodenitrificans</name>
    <dbReference type="NCBI Taxonomy" id="1482"/>
    <lineage>
        <taxon>Bacteria</taxon>
        <taxon>Bacillati</taxon>
        <taxon>Bacillota</taxon>
        <taxon>Bacilli</taxon>
        <taxon>Bacillales</taxon>
        <taxon>Bacillaceae</taxon>
        <taxon>Virgibacillus</taxon>
    </lineage>
</organism>
<feature type="domain" description="RNA polymerase sigma-70 region 2" evidence="5">
    <location>
        <begin position="23"/>
        <end position="90"/>
    </location>
</feature>
<dbReference type="Proteomes" id="UP000621631">
    <property type="component" value="Unassembled WGS sequence"/>
</dbReference>
<dbReference type="GO" id="GO:0003677">
    <property type="term" value="F:DNA binding"/>
    <property type="evidence" value="ECO:0007669"/>
    <property type="project" value="InterPro"/>
</dbReference>
<evidence type="ECO:0000259" key="5">
    <source>
        <dbReference type="Pfam" id="PF04542"/>
    </source>
</evidence>
<dbReference type="NCBIfam" id="TIGR02937">
    <property type="entry name" value="sigma70-ECF"/>
    <property type="match status" value="1"/>
</dbReference>
<dbReference type="Gene3D" id="1.10.10.10">
    <property type="entry name" value="Winged helix-like DNA-binding domain superfamily/Winged helix DNA-binding domain"/>
    <property type="match status" value="1"/>
</dbReference>
<dbReference type="CDD" id="cd06171">
    <property type="entry name" value="Sigma70_r4"/>
    <property type="match status" value="1"/>
</dbReference>
<name>A0AAC9J1W5_VIRHA</name>
<dbReference type="InterPro" id="IPR039425">
    <property type="entry name" value="RNA_pol_sigma-70-like"/>
</dbReference>
<dbReference type="InterPro" id="IPR007627">
    <property type="entry name" value="RNA_pol_sigma70_r2"/>
</dbReference>
<evidence type="ECO:0000256" key="4">
    <source>
        <dbReference type="ARBA" id="ARBA00023163"/>
    </source>
</evidence>
<evidence type="ECO:0000313" key="10">
    <source>
        <dbReference type="Proteomes" id="UP000621631"/>
    </source>
</evidence>
<dbReference type="EMBL" id="CP017962">
    <property type="protein sequence ID" value="APC49891.1"/>
    <property type="molecule type" value="Genomic_DNA"/>
</dbReference>
<protein>
    <submittedName>
        <fullName evidence="7 8">RNA polymerase</fullName>
    </submittedName>
</protein>
<dbReference type="InterPro" id="IPR036388">
    <property type="entry name" value="WH-like_DNA-bd_sf"/>
</dbReference>
<evidence type="ECO:0000259" key="6">
    <source>
        <dbReference type="Pfam" id="PF08281"/>
    </source>
</evidence>
<keyword evidence="10" id="KW-1185">Reference proteome</keyword>
<evidence type="ECO:0000256" key="3">
    <source>
        <dbReference type="ARBA" id="ARBA00023082"/>
    </source>
</evidence>
<dbReference type="KEGG" id="vhl:BME96_17545"/>
<accession>A0AAC9J1W5</accession>
<keyword evidence="3" id="KW-0731">Sigma factor</keyword>
<dbReference type="AlphaFoldDB" id="A0AAC9J1W5"/>
<gene>
    <name evidence="7" type="ORF">BME96_17545</name>
    <name evidence="8" type="ORF">IC602_13055</name>
</gene>
<feature type="domain" description="RNA polymerase sigma factor 70 region 4 type 2" evidence="6">
    <location>
        <begin position="118"/>
        <end position="170"/>
    </location>
</feature>
<dbReference type="GO" id="GO:0006352">
    <property type="term" value="P:DNA-templated transcription initiation"/>
    <property type="evidence" value="ECO:0007669"/>
    <property type="project" value="InterPro"/>
</dbReference>
<proteinExistence type="inferred from homology"/>
<dbReference type="Gene3D" id="1.10.1740.10">
    <property type="match status" value="1"/>
</dbReference>
<dbReference type="Proteomes" id="UP000182945">
    <property type="component" value="Chromosome"/>
</dbReference>
<dbReference type="RefSeq" id="WP_019376463.1">
    <property type="nucleotide sequence ID" value="NZ_CP017962.1"/>
</dbReference>
<sequence length="180" mass="21359">MFDREKKLIRKIKNGDQEAFEKLYNTYADYSLRTAYGITKNQSDASDIVQETFIKVYRNLDKYDMKKPFKPWFYQILINEAKRYIAKKSKQAISMETEQLLDYFNSKKTDSDSEVWIEDLEVAMEELDDNHRTVLILKYLNEFKEKEIAEILELNVNTVKSRLYKARQRLKEIVGGVAGE</sequence>
<comment type="similarity">
    <text evidence="1">Belongs to the sigma-70 factor family. ECF subfamily.</text>
</comment>
<dbReference type="EMBL" id="JACWEZ010000007">
    <property type="protein sequence ID" value="MBD1223527.1"/>
    <property type="molecule type" value="Genomic_DNA"/>
</dbReference>
<evidence type="ECO:0000256" key="1">
    <source>
        <dbReference type="ARBA" id="ARBA00010641"/>
    </source>
</evidence>
<dbReference type="GeneID" id="71516217"/>
<keyword evidence="2" id="KW-0805">Transcription regulation</keyword>
<dbReference type="InterPro" id="IPR013324">
    <property type="entry name" value="RNA_pol_sigma_r3/r4-like"/>
</dbReference>
<reference evidence="7 9" key="1">
    <citation type="submission" date="2016-11" db="EMBL/GenBank/DDBJ databases">
        <title>Complete genome sequencing of Virgibacillus halodenitrificans PDB-F2.</title>
        <authorList>
            <person name="Sun Z."/>
            <person name="Zhou Y."/>
            <person name="Li H."/>
        </authorList>
    </citation>
    <scope>NUCLEOTIDE SEQUENCE [LARGE SCALE GENOMIC DNA]</scope>
    <source>
        <strain evidence="7 9">PDB-F2</strain>
    </source>
</reference>
<dbReference type="Pfam" id="PF08281">
    <property type="entry name" value="Sigma70_r4_2"/>
    <property type="match status" value="1"/>
</dbReference>
<dbReference type="InterPro" id="IPR014284">
    <property type="entry name" value="RNA_pol_sigma-70_dom"/>
</dbReference>
<dbReference type="SUPFAM" id="SSF88659">
    <property type="entry name" value="Sigma3 and sigma4 domains of RNA polymerase sigma factors"/>
    <property type="match status" value="1"/>
</dbReference>
<evidence type="ECO:0000313" key="7">
    <source>
        <dbReference type="EMBL" id="APC49891.1"/>
    </source>
</evidence>
<dbReference type="InterPro" id="IPR013325">
    <property type="entry name" value="RNA_pol_sigma_r2"/>
</dbReference>
<dbReference type="GO" id="GO:0016987">
    <property type="term" value="F:sigma factor activity"/>
    <property type="evidence" value="ECO:0007669"/>
    <property type="project" value="UniProtKB-KW"/>
</dbReference>
<keyword evidence="4" id="KW-0804">Transcription</keyword>
<reference evidence="8 10" key="2">
    <citation type="submission" date="2020-09" db="EMBL/GenBank/DDBJ databases">
        <title>Draft Genome Sequences of Oil-Oxidizing Bacteria Halomonas titanicae, Marinobacter lutaoensis, and Virgibacillus halodenitrificans Isolated from Highly Saline Environments.</title>
        <authorList>
            <person name="Grouzdev D.S."/>
            <person name="Sokolova D.S."/>
            <person name="Semenova E.M."/>
            <person name="Borzenkov I.A."/>
            <person name="Bidzhieva S.K."/>
            <person name="Poltaraus A.B."/>
            <person name="Nazina T.N."/>
        </authorList>
    </citation>
    <scope>NUCLEOTIDE SEQUENCE [LARGE SCALE GENOMIC DNA]</scope>
    <source>
        <strain evidence="8 10">VKM B-3472D</strain>
    </source>
</reference>
<evidence type="ECO:0000313" key="9">
    <source>
        <dbReference type="Proteomes" id="UP000182945"/>
    </source>
</evidence>
<evidence type="ECO:0000313" key="8">
    <source>
        <dbReference type="EMBL" id="MBD1223527.1"/>
    </source>
</evidence>
<dbReference type="InterPro" id="IPR013249">
    <property type="entry name" value="RNA_pol_sigma70_r4_t2"/>
</dbReference>
<dbReference type="SUPFAM" id="SSF88946">
    <property type="entry name" value="Sigma2 domain of RNA polymerase sigma factors"/>
    <property type="match status" value="1"/>
</dbReference>
<evidence type="ECO:0000256" key="2">
    <source>
        <dbReference type="ARBA" id="ARBA00023015"/>
    </source>
</evidence>
<dbReference type="PANTHER" id="PTHR43133:SF51">
    <property type="entry name" value="RNA POLYMERASE SIGMA FACTOR"/>
    <property type="match status" value="1"/>
</dbReference>